<reference evidence="1" key="2">
    <citation type="submission" date="2022-10" db="EMBL/GenBank/DDBJ databases">
        <authorList>
            <person name="Landa B."/>
            <person name="Arias-Giraldo L.F."/>
            <person name="Roman-Ecija M."/>
            <person name="Velasco-Amo M.P."/>
            <person name="De La Fuente L."/>
            <person name="Marco-Noales E."/>
            <person name="Moralejo E."/>
        </authorList>
    </citation>
    <scope>NUCLEOTIDE SEQUENCE</scope>
    <source>
        <strain evidence="1">CFBP8073</strain>
    </source>
</reference>
<protein>
    <recommendedName>
        <fullName evidence="3">DNA primase</fullName>
    </recommendedName>
</protein>
<organism evidence="1 2">
    <name type="scientific">Xylella fastidiosa subsp. fastidiosa</name>
    <dbReference type="NCBI Taxonomy" id="644356"/>
    <lineage>
        <taxon>Bacteria</taxon>
        <taxon>Pseudomonadati</taxon>
        <taxon>Pseudomonadota</taxon>
        <taxon>Gammaproteobacteria</taxon>
        <taxon>Lysobacterales</taxon>
        <taxon>Lysobacteraceae</taxon>
        <taxon>Xylella</taxon>
    </lineage>
</organism>
<sequence>MSRQVPALSPEKEFAETLRSMGCLVSGEHPFMDAKKYRIEVEGDKKGGKAGFYVAYLDGHPSGYIKNNRTGIELKWKSKGYSLDPEQKAAMQAEAAAKLAARAEQQQQEQEAVAQHVVKQMDDLVTVIEPTPYLKAKGITPQAGIYTDSDGQKTYIPAIDSDGKQWTMQYIQEDGTKRFAKGGRKEGCFHPIGGLAAIAAAK</sequence>
<accession>A0AAJ5UJF6</accession>
<reference evidence="1" key="1">
    <citation type="journal article" date="2022" name="Phytopathology">
        <title>Complete circularized genome resources of seven strains of Xylella fastidiosa subsp. fastidiosa using hybrid assembly reveals unknown plasmids.</title>
        <authorList>
            <person name="Velasco-Amo M.D.P."/>
            <person name="Arias-Giraldo L.F.F."/>
            <person name="Ecija M.R."/>
            <person name="De La Fuente L."/>
            <person name="Marco-Noales E."/>
            <person name="Moralejo E."/>
            <person name="Navas-Cort J.A."/>
            <person name="Landa B.B."/>
        </authorList>
    </citation>
    <scope>NUCLEOTIDE SEQUENCE</scope>
    <source>
        <strain evidence="1">CFBP8073</strain>
    </source>
</reference>
<dbReference type="EMBL" id="CP109886">
    <property type="protein sequence ID" value="WCF29096.1"/>
    <property type="molecule type" value="Genomic_DNA"/>
</dbReference>
<dbReference type="AlphaFoldDB" id="A0AAJ5UJF6"/>
<evidence type="ECO:0000313" key="1">
    <source>
        <dbReference type="EMBL" id="WCF29096.1"/>
    </source>
</evidence>
<gene>
    <name evidence="1" type="ORF">OK117_04305</name>
</gene>
<dbReference type="Proteomes" id="UP001211513">
    <property type="component" value="Chromosome"/>
</dbReference>
<evidence type="ECO:0008006" key="3">
    <source>
        <dbReference type="Google" id="ProtNLM"/>
    </source>
</evidence>
<proteinExistence type="predicted"/>
<evidence type="ECO:0000313" key="2">
    <source>
        <dbReference type="Proteomes" id="UP001211513"/>
    </source>
</evidence>
<name>A0AAJ5UJF6_XYLFS</name>